<keyword evidence="2" id="KW-0503">Monooxygenase</keyword>
<dbReference type="Proteomes" id="UP000199534">
    <property type="component" value="Unassembled WGS sequence"/>
</dbReference>
<dbReference type="InterPro" id="IPR052936">
    <property type="entry name" value="Jasmonate_Hydroxylase-like"/>
</dbReference>
<feature type="domain" description="ABM" evidence="1">
    <location>
        <begin position="22"/>
        <end position="78"/>
    </location>
</feature>
<proteinExistence type="predicted"/>
<dbReference type="OrthoDB" id="9798439at2"/>
<dbReference type="PANTHER" id="PTHR37811:SF2">
    <property type="entry name" value="ABM DOMAIN-CONTAINING PROTEIN"/>
    <property type="match status" value="1"/>
</dbReference>
<dbReference type="InterPro" id="IPR007138">
    <property type="entry name" value="ABM_dom"/>
</dbReference>
<protein>
    <submittedName>
        <fullName evidence="2">Heme-degrading monooxygenase HmoA</fullName>
    </submittedName>
</protein>
<evidence type="ECO:0000259" key="1">
    <source>
        <dbReference type="Pfam" id="PF03992"/>
    </source>
</evidence>
<accession>A0A1I6G601</accession>
<organism evidence="2 3">
    <name type="scientific">Robiginitalea myxolifaciens</name>
    <dbReference type="NCBI Taxonomy" id="400055"/>
    <lineage>
        <taxon>Bacteria</taxon>
        <taxon>Pseudomonadati</taxon>
        <taxon>Bacteroidota</taxon>
        <taxon>Flavobacteriia</taxon>
        <taxon>Flavobacteriales</taxon>
        <taxon>Flavobacteriaceae</taxon>
        <taxon>Robiginitalea</taxon>
    </lineage>
</organism>
<keyword evidence="3" id="KW-1185">Reference proteome</keyword>
<sequence>MNNGAPYYAVIFTSKRTQADPEGYGQMAEQMMELAARQPGYLGVDHAREDIGITISYWDSLQAISNWKQQEDHLQAQRLGRERWYEHFTLRICRVEREYGFNGPESD</sequence>
<dbReference type="SUPFAM" id="SSF54909">
    <property type="entry name" value="Dimeric alpha+beta barrel"/>
    <property type="match status" value="1"/>
</dbReference>
<gene>
    <name evidence="2" type="ORF">SAMN04490243_1289</name>
</gene>
<dbReference type="AlphaFoldDB" id="A0A1I6G601"/>
<dbReference type="InterPro" id="IPR011008">
    <property type="entry name" value="Dimeric_a/b-barrel"/>
</dbReference>
<dbReference type="PANTHER" id="PTHR37811">
    <property type="entry name" value="BLL5343 PROTEIN"/>
    <property type="match status" value="1"/>
</dbReference>
<dbReference type="EMBL" id="FOYQ01000001">
    <property type="protein sequence ID" value="SFR37580.1"/>
    <property type="molecule type" value="Genomic_DNA"/>
</dbReference>
<evidence type="ECO:0000313" key="2">
    <source>
        <dbReference type="EMBL" id="SFR37580.1"/>
    </source>
</evidence>
<keyword evidence="2" id="KW-0560">Oxidoreductase</keyword>
<dbReference type="Pfam" id="PF03992">
    <property type="entry name" value="ABM"/>
    <property type="match status" value="1"/>
</dbReference>
<dbReference type="STRING" id="400055.SAMN04490243_1289"/>
<dbReference type="Gene3D" id="3.30.70.100">
    <property type="match status" value="1"/>
</dbReference>
<reference evidence="2 3" key="1">
    <citation type="submission" date="2016-10" db="EMBL/GenBank/DDBJ databases">
        <authorList>
            <person name="de Groot N.N."/>
        </authorList>
    </citation>
    <scope>NUCLEOTIDE SEQUENCE [LARGE SCALE GENOMIC DNA]</scope>
    <source>
        <strain evidence="2 3">DSM 21019</strain>
    </source>
</reference>
<dbReference type="GO" id="GO:0004497">
    <property type="term" value="F:monooxygenase activity"/>
    <property type="evidence" value="ECO:0007669"/>
    <property type="project" value="UniProtKB-KW"/>
</dbReference>
<name>A0A1I6G601_9FLAO</name>
<dbReference type="RefSeq" id="WP_092981596.1">
    <property type="nucleotide sequence ID" value="NZ_FOYQ01000001.1"/>
</dbReference>
<evidence type="ECO:0000313" key="3">
    <source>
        <dbReference type="Proteomes" id="UP000199534"/>
    </source>
</evidence>